<evidence type="ECO:0000313" key="1">
    <source>
        <dbReference type="EMBL" id="SMS01755.1"/>
    </source>
</evidence>
<dbReference type="EMBL" id="FXXI01000006">
    <property type="protein sequence ID" value="SMS01755.1"/>
    <property type="molecule type" value="Genomic_DNA"/>
</dbReference>
<proteinExistence type="predicted"/>
<name>A0A1Y6IVQ0_9VIBR</name>
<protein>
    <submittedName>
        <fullName evidence="1">Uncharacterized protein</fullName>
    </submittedName>
</protein>
<evidence type="ECO:0000313" key="2">
    <source>
        <dbReference type="Proteomes" id="UP000196125"/>
    </source>
</evidence>
<gene>
    <name evidence="1" type="ORF">VIM7927_03061</name>
</gene>
<reference evidence="1 2" key="1">
    <citation type="submission" date="2017-05" db="EMBL/GenBank/DDBJ databases">
        <authorList>
            <person name="Song R."/>
            <person name="Chenine A.L."/>
            <person name="Ruprecht R.M."/>
        </authorList>
    </citation>
    <scope>NUCLEOTIDE SEQUENCE [LARGE SCALE GENOMIC DNA]</scope>
    <source>
        <strain evidence="1 2">CECT 7927</strain>
    </source>
</reference>
<dbReference type="Proteomes" id="UP000196125">
    <property type="component" value="Unassembled WGS sequence"/>
</dbReference>
<accession>A0A1Y6IVQ0</accession>
<organism evidence="1 2">
    <name type="scientific">Vibrio mangrovi</name>
    <dbReference type="NCBI Taxonomy" id="474394"/>
    <lineage>
        <taxon>Bacteria</taxon>
        <taxon>Pseudomonadati</taxon>
        <taxon>Pseudomonadota</taxon>
        <taxon>Gammaproteobacteria</taxon>
        <taxon>Vibrionales</taxon>
        <taxon>Vibrionaceae</taxon>
        <taxon>Vibrio</taxon>
    </lineage>
</organism>
<dbReference type="AlphaFoldDB" id="A0A1Y6IVQ0"/>
<sequence>MFFVFLVFFNSKYSLTFSAEAWQTGQAYKIIGISVEKIAD</sequence>